<dbReference type="AlphaFoldDB" id="A0A937HLQ7"/>
<dbReference type="PANTHER" id="PTHR30372:SF4">
    <property type="entry name" value="LIPID-A-DISACCHARIDE SYNTHASE, MITOCHONDRIAL-RELATED"/>
    <property type="match status" value="1"/>
</dbReference>
<dbReference type="EMBL" id="JADHOK010000001">
    <property type="protein sequence ID" value="MBL6761061.1"/>
    <property type="molecule type" value="Genomic_DNA"/>
</dbReference>
<proteinExistence type="inferred from homology"/>
<dbReference type="GO" id="GO:0005543">
    <property type="term" value="F:phospholipid binding"/>
    <property type="evidence" value="ECO:0007669"/>
    <property type="project" value="TreeGrafter"/>
</dbReference>
<evidence type="ECO:0000256" key="11">
    <source>
        <dbReference type="NCBIfam" id="TIGR00215"/>
    </source>
</evidence>
<organism evidence="12 13">
    <name type="scientific">PS1 clade bacterium</name>
    <dbReference type="NCBI Taxonomy" id="2175152"/>
    <lineage>
        <taxon>Bacteria</taxon>
        <taxon>Pseudomonadati</taxon>
        <taxon>Pseudomonadota</taxon>
        <taxon>Alphaproteobacteria</taxon>
        <taxon>PS1 clade</taxon>
    </lineage>
</organism>
<sequence length="383" mass="42443">MPSHIMIIAGETSGDLLGADLMQALKRRDDGVMVTGIGGPKMTAQGLSSIFPMDEIAVMGLKEILPRLPQLFKRVDEAVQHALMSKPDVMVLIDSPEFNHRVAKRVKAKRPQTKIICYVAPHVWAWRRGRARKMRRYFDAVMAFLPFEPDVFAANDGPPCHFVGHPITDRLEALEPLPDIAPKYGLKKTDIPLAILPGSRVSEVNVLVPVFTQVLRMLDGRIDNLRPIIPLVPHMAETVRAKTANWPGRPIYIEDEGEKFAAFHLSRAALAASGTATMELALAGLPTVVAYNMGLMGDFLMRTMPVPSVVLPNLILDQPAMPEFLQERCDARLIAPLLQRMIEDDNVNAHYRDMLAAFRPAMRQQGEKPADRAAALTLSIISD</sequence>
<reference evidence="12" key="1">
    <citation type="submission" date="2020-10" db="EMBL/GenBank/DDBJ databases">
        <title>Microbiome of the Black Sea water column analyzed by genome centric metagenomics.</title>
        <authorList>
            <person name="Cabello-Yeves P.J."/>
            <person name="Callieri C."/>
            <person name="Picazo A."/>
            <person name="Mehrshad M."/>
            <person name="Haro-Moreno J.M."/>
            <person name="Roda-Garcia J."/>
            <person name="Dzembekova N."/>
            <person name="Slabakova V."/>
            <person name="Slabakova N."/>
            <person name="Moncheva S."/>
            <person name="Rodriguez-Valera F."/>
        </authorList>
    </citation>
    <scope>NUCLEOTIDE SEQUENCE</scope>
    <source>
        <strain evidence="12">BS307-5m-G5</strain>
    </source>
</reference>
<evidence type="ECO:0000256" key="8">
    <source>
        <dbReference type="ARBA" id="ARBA00022679"/>
    </source>
</evidence>
<keyword evidence="6" id="KW-0441">Lipid A biosynthesis</keyword>
<evidence type="ECO:0000313" key="13">
    <source>
        <dbReference type="Proteomes" id="UP000785783"/>
    </source>
</evidence>
<dbReference type="PANTHER" id="PTHR30372">
    <property type="entry name" value="LIPID-A-DISACCHARIDE SYNTHASE"/>
    <property type="match status" value="1"/>
</dbReference>
<comment type="function">
    <text evidence="1">Condensation of UDP-2,3-diacylglucosamine and 2,3-diacylglucosamine-1-phosphate to form lipid A disaccharide, a precursor of lipid A, a phosphorylated glycolipid that anchors the lipopolysaccharide to the outer membrane of the cell.</text>
</comment>
<evidence type="ECO:0000256" key="2">
    <source>
        <dbReference type="ARBA" id="ARBA00007868"/>
    </source>
</evidence>
<dbReference type="GO" id="GO:0016020">
    <property type="term" value="C:membrane"/>
    <property type="evidence" value="ECO:0007669"/>
    <property type="project" value="GOC"/>
</dbReference>
<gene>
    <name evidence="12" type="primary">lpxB</name>
    <name evidence="12" type="ORF">ISQ19_00015</name>
</gene>
<evidence type="ECO:0000256" key="3">
    <source>
        <dbReference type="ARBA" id="ARBA00012687"/>
    </source>
</evidence>
<dbReference type="NCBIfam" id="TIGR00215">
    <property type="entry name" value="lpxB"/>
    <property type="match status" value="1"/>
</dbReference>
<dbReference type="SUPFAM" id="SSF53756">
    <property type="entry name" value="UDP-Glycosyltransferase/glycogen phosphorylase"/>
    <property type="match status" value="1"/>
</dbReference>
<dbReference type="GO" id="GO:0009245">
    <property type="term" value="P:lipid A biosynthetic process"/>
    <property type="evidence" value="ECO:0007669"/>
    <property type="project" value="UniProtKB-UniRule"/>
</dbReference>
<keyword evidence="9" id="KW-0443">Lipid metabolism</keyword>
<evidence type="ECO:0000256" key="5">
    <source>
        <dbReference type="ARBA" id="ARBA00022516"/>
    </source>
</evidence>
<dbReference type="Proteomes" id="UP000785783">
    <property type="component" value="Unassembled WGS sequence"/>
</dbReference>
<evidence type="ECO:0000256" key="10">
    <source>
        <dbReference type="ARBA" id="ARBA00048975"/>
    </source>
</evidence>
<dbReference type="Pfam" id="PF02684">
    <property type="entry name" value="LpxB"/>
    <property type="match status" value="1"/>
</dbReference>
<evidence type="ECO:0000313" key="12">
    <source>
        <dbReference type="EMBL" id="MBL6761061.1"/>
    </source>
</evidence>
<name>A0A937HLQ7_9PROT</name>
<comment type="similarity">
    <text evidence="2">Belongs to the LpxB family.</text>
</comment>
<evidence type="ECO:0000256" key="7">
    <source>
        <dbReference type="ARBA" id="ARBA00022676"/>
    </source>
</evidence>
<dbReference type="GO" id="GO:0008915">
    <property type="term" value="F:lipid-A-disaccharide synthase activity"/>
    <property type="evidence" value="ECO:0007669"/>
    <property type="project" value="UniProtKB-UniRule"/>
</dbReference>
<comment type="caution">
    <text evidence="12">The sequence shown here is derived from an EMBL/GenBank/DDBJ whole genome shotgun (WGS) entry which is preliminary data.</text>
</comment>
<protein>
    <recommendedName>
        <fullName evidence="4 11">Lipid-A-disaccharide synthase</fullName>
        <ecNumber evidence="3 11">2.4.1.182</ecNumber>
    </recommendedName>
</protein>
<comment type="catalytic activity">
    <reaction evidence="10">
        <text>a lipid X + a UDP-2-N,3-O-bis[(3R)-3-hydroxyacyl]-alpha-D-glucosamine = a lipid A disaccharide + UDP + H(+)</text>
        <dbReference type="Rhea" id="RHEA:67828"/>
        <dbReference type="ChEBI" id="CHEBI:15378"/>
        <dbReference type="ChEBI" id="CHEBI:58223"/>
        <dbReference type="ChEBI" id="CHEBI:137748"/>
        <dbReference type="ChEBI" id="CHEBI:176338"/>
        <dbReference type="ChEBI" id="CHEBI:176343"/>
        <dbReference type="EC" id="2.4.1.182"/>
    </reaction>
</comment>
<evidence type="ECO:0000256" key="1">
    <source>
        <dbReference type="ARBA" id="ARBA00002056"/>
    </source>
</evidence>
<keyword evidence="7 12" id="KW-0328">Glycosyltransferase</keyword>
<keyword evidence="8 12" id="KW-0808">Transferase</keyword>
<keyword evidence="5" id="KW-0444">Lipid biosynthesis</keyword>
<dbReference type="InterPro" id="IPR003835">
    <property type="entry name" value="Glyco_trans_19"/>
</dbReference>
<evidence type="ECO:0000256" key="6">
    <source>
        <dbReference type="ARBA" id="ARBA00022556"/>
    </source>
</evidence>
<accession>A0A937HLQ7</accession>
<evidence type="ECO:0000256" key="4">
    <source>
        <dbReference type="ARBA" id="ARBA00020902"/>
    </source>
</evidence>
<evidence type="ECO:0000256" key="9">
    <source>
        <dbReference type="ARBA" id="ARBA00023098"/>
    </source>
</evidence>
<dbReference type="EC" id="2.4.1.182" evidence="3 11"/>